<gene>
    <name evidence="2" type="ORF">NDU88_000813</name>
</gene>
<feature type="region of interest" description="Disordered" evidence="1">
    <location>
        <begin position="20"/>
        <end position="43"/>
    </location>
</feature>
<organism evidence="2 3">
    <name type="scientific">Pleurodeles waltl</name>
    <name type="common">Iberian ribbed newt</name>
    <dbReference type="NCBI Taxonomy" id="8319"/>
    <lineage>
        <taxon>Eukaryota</taxon>
        <taxon>Metazoa</taxon>
        <taxon>Chordata</taxon>
        <taxon>Craniata</taxon>
        <taxon>Vertebrata</taxon>
        <taxon>Euteleostomi</taxon>
        <taxon>Amphibia</taxon>
        <taxon>Batrachia</taxon>
        <taxon>Caudata</taxon>
        <taxon>Salamandroidea</taxon>
        <taxon>Salamandridae</taxon>
        <taxon>Pleurodelinae</taxon>
        <taxon>Pleurodeles</taxon>
    </lineage>
</organism>
<proteinExistence type="predicted"/>
<sequence length="88" mass="9397">MHLPSTATAFYKQSVLGDRRFHGTSASPIGSRRGRGVNQPGKAVSMHPACKVVTVLLVEGAARFPPPVLLAVSHRLSAPIHPHKNRGL</sequence>
<accession>A0AAV7UR32</accession>
<dbReference type="EMBL" id="JANPWB010000004">
    <property type="protein sequence ID" value="KAJ1191497.1"/>
    <property type="molecule type" value="Genomic_DNA"/>
</dbReference>
<name>A0AAV7UR32_PLEWA</name>
<dbReference type="Proteomes" id="UP001066276">
    <property type="component" value="Chromosome 2_2"/>
</dbReference>
<protein>
    <submittedName>
        <fullName evidence="2">Uncharacterized protein</fullName>
    </submittedName>
</protein>
<evidence type="ECO:0000256" key="1">
    <source>
        <dbReference type="SAM" id="MobiDB-lite"/>
    </source>
</evidence>
<dbReference type="AlphaFoldDB" id="A0AAV7UR32"/>
<reference evidence="2" key="1">
    <citation type="journal article" date="2022" name="bioRxiv">
        <title>Sequencing and chromosome-scale assembly of the giantPleurodeles waltlgenome.</title>
        <authorList>
            <person name="Brown T."/>
            <person name="Elewa A."/>
            <person name="Iarovenko S."/>
            <person name="Subramanian E."/>
            <person name="Araus A.J."/>
            <person name="Petzold A."/>
            <person name="Susuki M."/>
            <person name="Suzuki K.-i.T."/>
            <person name="Hayashi T."/>
            <person name="Toyoda A."/>
            <person name="Oliveira C."/>
            <person name="Osipova E."/>
            <person name="Leigh N.D."/>
            <person name="Simon A."/>
            <person name="Yun M.H."/>
        </authorList>
    </citation>
    <scope>NUCLEOTIDE SEQUENCE</scope>
    <source>
        <strain evidence="2">20211129_DDA</strain>
        <tissue evidence="2">Liver</tissue>
    </source>
</reference>
<comment type="caution">
    <text evidence="2">The sequence shown here is derived from an EMBL/GenBank/DDBJ whole genome shotgun (WGS) entry which is preliminary data.</text>
</comment>
<evidence type="ECO:0000313" key="3">
    <source>
        <dbReference type="Proteomes" id="UP001066276"/>
    </source>
</evidence>
<evidence type="ECO:0000313" key="2">
    <source>
        <dbReference type="EMBL" id="KAJ1191497.1"/>
    </source>
</evidence>
<keyword evidence="3" id="KW-1185">Reference proteome</keyword>